<dbReference type="InterPro" id="IPR044816">
    <property type="entry name" value="BURP"/>
</dbReference>
<keyword evidence="4" id="KW-1185">Reference proteome</keyword>
<dbReference type="PANTHER" id="PTHR31236:SF60">
    <property type="entry name" value="BURP DOMAIN-CONTAINING PROTEIN"/>
    <property type="match status" value="1"/>
</dbReference>
<evidence type="ECO:0000313" key="3">
    <source>
        <dbReference type="EMBL" id="EEF48265.1"/>
    </source>
</evidence>
<gene>
    <name evidence="3" type="ORF">RCOM_1053040</name>
</gene>
<dbReference type="OrthoDB" id="654134at2759"/>
<dbReference type="PANTHER" id="PTHR31236">
    <property type="entry name" value="BURP DOMAIN PROTEIN USPL1-LIKE"/>
    <property type="match status" value="1"/>
</dbReference>
<sequence length="324" mass="36449">MEFHFLVVLFLTSLQLAKTHAVTSQEIYWQSMLPTTLMPKVLHDLLPSEQKSDASMNFEDSGVDVDVGNIVSVDIGNGVTVDVEPPFFSGASPFLFNYGASRDELHSNQNVTPFFLDKDLHPGTKMNVYFTKIAADAKFLPRKVAKIIPFSSNKFSEIMRKFLVKPNSTKAEIMKKTMEECEEPAFEDEDKYCATSLEAMVDFSTSKLGKDVRVLVTKANKDDTLQQEFSITQGVEMVGGKLVACHAKNYIYPVFYCHETHITKAYIVPLIGDDKTRVQAVAICHTDTSKWNPMHLAFQVLDVKPGTVPICHFLPENHIIWVTE</sequence>
<dbReference type="InParanoid" id="B9RKR7"/>
<dbReference type="SMART" id="SM01045">
    <property type="entry name" value="BURP"/>
    <property type="match status" value="1"/>
</dbReference>
<feature type="chain" id="PRO_5002891158" evidence="1">
    <location>
        <begin position="22"/>
        <end position="324"/>
    </location>
</feature>
<dbReference type="EMBL" id="EQ973784">
    <property type="protein sequence ID" value="EEF48265.1"/>
    <property type="molecule type" value="Genomic_DNA"/>
</dbReference>
<reference evidence="4" key="1">
    <citation type="journal article" date="2010" name="Nat. Biotechnol.">
        <title>Draft genome sequence of the oilseed species Ricinus communis.</title>
        <authorList>
            <person name="Chan A.P."/>
            <person name="Crabtree J."/>
            <person name="Zhao Q."/>
            <person name="Lorenzi H."/>
            <person name="Orvis J."/>
            <person name="Puiu D."/>
            <person name="Melake-Berhan A."/>
            <person name="Jones K.M."/>
            <person name="Redman J."/>
            <person name="Chen G."/>
            <person name="Cahoon E.B."/>
            <person name="Gedil M."/>
            <person name="Stanke M."/>
            <person name="Haas B.J."/>
            <person name="Wortman J.R."/>
            <person name="Fraser-Liggett C.M."/>
            <person name="Ravel J."/>
            <person name="Rabinowicz P.D."/>
        </authorList>
    </citation>
    <scope>NUCLEOTIDE SEQUENCE [LARGE SCALE GENOMIC DNA]</scope>
    <source>
        <strain evidence="4">cv. Hale</strain>
    </source>
</reference>
<accession>B9RKR7</accession>
<evidence type="ECO:0000259" key="2">
    <source>
        <dbReference type="PROSITE" id="PS51277"/>
    </source>
</evidence>
<dbReference type="Proteomes" id="UP000008311">
    <property type="component" value="Unassembled WGS sequence"/>
</dbReference>
<evidence type="ECO:0000313" key="4">
    <source>
        <dbReference type="Proteomes" id="UP000008311"/>
    </source>
</evidence>
<name>B9RKR7_RICCO</name>
<protein>
    <submittedName>
        <fullName evidence="3">Polygalacturonase, putative</fullName>
    </submittedName>
</protein>
<dbReference type="PROSITE" id="PS51277">
    <property type="entry name" value="BURP"/>
    <property type="match status" value="1"/>
</dbReference>
<feature type="domain" description="BURP" evidence="2">
    <location>
        <begin position="114"/>
        <end position="324"/>
    </location>
</feature>
<dbReference type="KEGG" id="rcu:8284802"/>
<feature type="signal peptide" evidence="1">
    <location>
        <begin position="1"/>
        <end position="21"/>
    </location>
</feature>
<dbReference type="InterPro" id="IPR004873">
    <property type="entry name" value="BURP_dom"/>
</dbReference>
<proteinExistence type="predicted"/>
<dbReference type="AlphaFoldDB" id="B9RKR7"/>
<keyword evidence="1" id="KW-0732">Signal</keyword>
<dbReference type="STRING" id="3988.B9RKR7"/>
<organism evidence="3 4">
    <name type="scientific">Ricinus communis</name>
    <name type="common">Castor bean</name>
    <dbReference type="NCBI Taxonomy" id="3988"/>
    <lineage>
        <taxon>Eukaryota</taxon>
        <taxon>Viridiplantae</taxon>
        <taxon>Streptophyta</taxon>
        <taxon>Embryophyta</taxon>
        <taxon>Tracheophyta</taxon>
        <taxon>Spermatophyta</taxon>
        <taxon>Magnoliopsida</taxon>
        <taxon>eudicotyledons</taxon>
        <taxon>Gunneridae</taxon>
        <taxon>Pentapetalae</taxon>
        <taxon>rosids</taxon>
        <taxon>fabids</taxon>
        <taxon>Malpighiales</taxon>
        <taxon>Euphorbiaceae</taxon>
        <taxon>Acalyphoideae</taxon>
        <taxon>Acalypheae</taxon>
        <taxon>Ricinus</taxon>
    </lineage>
</organism>
<dbReference type="Pfam" id="PF03181">
    <property type="entry name" value="BURP"/>
    <property type="match status" value="1"/>
</dbReference>
<evidence type="ECO:0000256" key="1">
    <source>
        <dbReference type="SAM" id="SignalP"/>
    </source>
</evidence>
<dbReference type="eggNOG" id="ENOG502QQHP">
    <property type="taxonomic scope" value="Eukaryota"/>
</dbReference>